<dbReference type="PANTHER" id="PTHR45453:SF1">
    <property type="entry name" value="PHOSPHATE REGULON SENSOR PROTEIN PHOR"/>
    <property type="match status" value="1"/>
</dbReference>
<dbReference type="Pfam" id="PF02518">
    <property type="entry name" value="HATPase_c"/>
    <property type="match status" value="1"/>
</dbReference>
<accession>A0ABX4LMX2</accession>
<dbReference type="InterPro" id="IPR036890">
    <property type="entry name" value="HATPase_C_sf"/>
</dbReference>
<organism evidence="9 10">
    <name type="scientific">Malaciobacter canalis</name>
    <dbReference type="NCBI Taxonomy" id="1912871"/>
    <lineage>
        <taxon>Bacteria</taxon>
        <taxon>Pseudomonadati</taxon>
        <taxon>Campylobacterota</taxon>
        <taxon>Epsilonproteobacteria</taxon>
        <taxon>Campylobacterales</taxon>
        <taxon>Arcobacteraceae</taxon>
        <taxon>Malaciobacter</taxon>
    </lineage>
</organism>
<dbReference type="InterPro" id="IPR003594">
    <property type="entry name" value="HATPase_dom"/>
</dbReference>
<dbReference type="EMBL" id="NWVW01000012">
    <property type="protein sequence ID" value="PHO09230.1"/>
    <property type="molecule type" value="Genomic_DNA"/>
</dbReference>
<evidence type="ECO:0000256" key="4">
    <source>
        <dbReference type="ARBA" id="ARBA00022679"/>
    </source>
</evidence>
<feature type="transmembrane region" description="Helical" evidence="7">
    <location>
        <begin position="143"/>
        <end position="166"/>
    </location>
</feature>
<feature type="transmembrane region" description="Helical" evidence="7">
    <location>
        <begin position="12"/>
        <end position="34"/>
    </location>
</feature>
<dbReference type="InterPro" id="IPR003661">
    <property type="entry name" value="HisK_dim/P_dom"/>
</dbReference>
<dbReference type="RefSeq" id="WP_099334846.1">
    <property type="nucleotide sequence ID" value="NZ_CP042812.1"/>
</dbReference>
<dbReference type="Gene3D" id="3.30.565.10">
    <property type="entry name" value="Histidine kinase-like ATPase, C-terminal domain"/>
    <property type="match status" value="1"/>
</dbReference>
<keyword evidence="7" id="KW-1133">Transmembrane helix</keyword>
<dbReference type="SUPFAM" id="SSF47384">
    <property type="entry name" value="Homodimeric domain of signal transducing histidine kinase"/>
    <property type="match status" value="1"/>
</dbReference>
<keyword evidence="7" id="KW-0812">Transmembrane</keyword>
<evidence type="ECO:0000313" key="10">
    <source>
        <dbReference type="Proteomes" id="UP000221384"/>
    </source>
</evidence>
<keyword evidence="6" id="KW-0902">Two-component regulatory system</keyword>
<dbReference type="Pfam" id="PF00512">
    <property type="entry name" value="HisKA"/>
    <property type="match status" value="1"/>
</dbReference>
<evidence type="ECO:0000256" key="3">
    <source>
        <dbReference type="ARBA" id="ARBA00022553"/>
    </source>
</evidence>
<evidence type="ECO:0000256" key="2">
    <source>
        <dbReference type="ARBA" id="ARBA00012438"/>
    </source>
</evidence>
<keyword evidence="5" id="KW-0418">Kinase</keyword>
<dbReference type="InterPro" id="IPR036097">
    <property type="entry name" value="HisK_dim/P_sf"/>
</dbReference>
<keyword evidence="4" id="KW-0808">Transferase</keyword>
<feature type="domain" description="Histidine kinase" evidence="8">
    <location>
        <begin position="182"/>
        <end position="356"/>
    </location>
</feature>
<evidence type="ECO:0000313" key="9">
    <source>
        <dbReference type="EMBL" id="PHO09230.1"/>
    </source>
</evidence>
<evidence type="ECO:0000256" key="5">
    <source>
        <dbReference type="ARBA" id="ARBA00022777"/>
    </source>
</evidence>
<dbReference type="PROSITE" id="PS50109">
    <property type="entry name" value="HIS_KIN"/>
    <property type="match status" value="1"/>
</dbReference>
<dbReference type="Gene3D" id="1.10.287.130">
    <property type="match status" value="1"/>
</dbReference>
<gene>
    <name evidence="9" type="ORF">CPG37_10025</name>
</gene>
<sequence length="382" mass="45133">MLNNTKKVILKILSIYLISTLFFLLSIFFIVITWKENEIYDKSQQSIREYKRFLINLINTHDAKELKTLASKDNIQSCIFIKNKKIYCDFDLKSIKLPNKRGFFYDKEWIYYYTNLDKSLKNVQIILKGTNNLNQLNKYKKKLFFLIFIILIFSSFIAYILIKILIKPLEENIKVMDNFLKETTHEIKAPLSIINMSIETMQTNMLTDKNNKRVNNIKTATNSLNSIYEDLTDIHFNSKHKIELIEFDKLLEQRITFFTPLLENNSLTLIKSISKSKISIDKTKLIKIIDNLISNAIKHSKNNSTIKIELKDNYFKITNHTNNKLPLNLEQLFERYYKINSSNEGFGIGLNLVKKLCNDFNICIKASRLDKYEISFLLNWYK</sequence>
<dbReference type="SMART" id="SM00387">
    <property type="entry name" value="HATPase_c"/>
    <property type="match status" value="1"/>
</dbReference>
<comment type="catalytic activity">
    <reaction evidence="1">
        <text>ATP + protein L-histidine = ADP + protein N-phospho-L-histidine.</text>
        <dbReference type="EC" id="2.7.13.3"/>
    </reaction>
</comment>
<evidence type="ECO:0000256" key="1">
    <source>
        <dbReference type="ARBA" id="ARBA00000085"/>
    </source>
</evidence>
<dbReference type="CDD" id="cd00082">
    <property type="entry name" value="HisKA"/>
    <property type="match status" value="1"/>
</dbReference>
<dbReference type="InterPro" id="IPR005467">
    <property type="entry name" value="His_kinase_dom"/>
</dbReference>
<comment type="caution">
    <text evidence="9">The sequence shown here is derived from an EMBL/GenBank/DDBJ whole genome shotgun (WGS) entry which is preliminary data.</text>
</comment>
<evidence type="ECO:0000256" key="6">
    <source>
        <dbReference type="ARBA" id="ARBA00023012"/>
    </source>
</evidence>
<reference evidence="9 10" key="1">
    <citation type="submission" date="2017-09" db="EMBL/GenBank/DDBJ databases">
        <authorList>
            <person name="Perez-Cataluna A."/>
            <person name="Figueras M.J."/>
            <person name="Salas-Masso N."/>
        </authorList>
    </citation>
    <scope>NUCLEOTIDE SEQUENCE [LARGE SCALE GENOMIC DNA]</scope>
    <source>
        <strain evidence="9 10">F138-33</strain>
    </source>
</reference>
<proteinExistence type="predicted"/>
<keyword evidence="3" id="KW-0597">Phosphoprotein</keyword>
<name>A0ABX4LMX2_9BACT</name>
<dbReference type="InterPro" id="IPR050351">
    <property type="entry name" value="BphY/WalK/GraS-like"/>
</dbReference>
<dbReference type="EC" id="2.7.13.3" evidence="2"/>
<keyword evidence="7" id="KW-0472">Membrane</keyword>
<protein>
    <recommendedName>
        <fullName evidence="2">histidine kinase</fullName>
        <ecNumber evidence="2">2.7.13.3</ecNumber>
    </recommendedName>
</protein>
<evidence type="ECO:0000259" key="8">
    <source>
        <dbReference type="PROSITE" id="PS50109"/>
    </source>
</evidence>
<dbReference type="Proteomes" id="UP000221384">
    <property type="component" value="Unassembled WGS sequence"/>
</dbReference>
<dbReference type="PANTHER" id="PTHR45453">
    <property type="entry name" value="PHOSPHATE REGULON SENSOR PROTEIN PHOR"/>
    <property type="match status" value="1"/>
</dbReference>
<dbReference type="SUPFAM" id="SSF55874">
    <property type="entry name" value="ATPase domain of HSP90 chaperone/DNA topoisomerase II/histidine kinase"/>
    <property type="match status" value="1"/>
</dbReference>
<evidence type="ECO:0000256" key="7">
    <source>
        <dbReference type="SAM" id="Phobius"/>
    </source>
</evidence>
<keyword evidence="10" id="KW-1185">Reference proteome</keyword>